<evidence type="ECO:0000256" key="1">
    <source>
        <dbReference type="SAM" id="MobiDB-lite"/>
    </source>
</evidence>
<dbReference type="RefSeq" id="XP_004362221.1">
    <property type="nucleotide sequence ID" value="XM_004362164.1"/>
</dbReference>
<evidence type="ECO:0000313" key="3">
    <source>
        <dbReference type="Proteomes" id="UP000007797"/>
    </source>
</evidence>
<accession>F4PJ84</accession>
<gene>
    <name evidence="2" type="ORF">DFA_06520</name>
</gene>
<proteinExistence type="predicted"/>
<dbReference type="EMBL" id="GL883007">
    <property type="protein sequence ID" value="EGG24370.1"/>
    <property type="molecule type" value="Genomic_DNA"/>
</dbReference>
<feature type="compositionally biased region" description="Gly residues" evidence="1">
    <location>
        <begin position="21"/>
        <end position="30"/>
    </location>
</feature>
<organism evidence="2 3">
    <name type="scientific">Cavenderia fasciculata</name>
    <name type="common">Slime mold</name>
    <name type="synonym">Dictyostelium fasciculatum</name>
    <dbReference type="NCBI Taxonomy" id="261658"/>
    <lineage>
        <taxon>Eukaryota</taxon>
        <taxon>Amoebozoa</taxon>
        <taxon>Evosea</taxon>
        <taxon>Eumycetozoa</taxon>
        <taxon>Dictyostelia</taxon>
        <taxon>Acytosteliales</taxon>
        <taxon>Cavenderiaceae</taxon>
        <taxon>Cavenderia</taxon>
    </lineage>
</organism>
<evidence type="ECO:0000313" key="2">
    <source>
        <dbReference type="EMBL" id="EGG24370.1"/>
    </source>
</evidence>
<name>F4PJ84_CACFS</name>
<reference evidence="3" key="1">
    <citation type="journal article" date="2011" name="Genome Res.">
        <title>Phylogeny-wide analysis of social amoeba genomes highlights ancient origins for complex intercellular communication.</title>
        <authorList>
            <person name="Heidel A.J."/>
            <person name="Lawal H.M."/>
            <person name="Felder M."/>
            <person name="Schilde C."/>
            <person name="Helps N.R."/>
            <person name="Tunggal B."/>
            <person name="Rivero F."/>
            <person name="John U."/>
            <person name="Schleicher M."/>
            <person name="Eichinger L."/>
            <person name="Platzer M."/>
            <person name="Noegel A.A."/>
            <person name="Schaap P."/>
            <person name="Gloeckner G."/>
        </authorList>
    </citation>
    <scope>NUCLEOTIDE SEQUENCE [LARGE SCALE GENOMIC DNA]</scope>
    <source>
        <strain evidence="3">SH3</strain>
    </source>
</reference>
<dbReference type="Proteomes" id="UP000007797">
    <property type="component" value="Unassembled WGS sequence"/>
</dbReference>
<dbReference type="AlphaFoldDB" id="F4PJ84"/>
<protein>
    <submittedName>
        <fullName evidence="2">Uncharacterized protein</fullName>
    </submittedName>
</protein>
<sequence length="75" mass="8070">MDNLRKQQSLPSFAAIKKDSSGGGGGGQDKGGQVVLLNPFFKNGYTFGASDPLCRHPLIRLYPSFLPLSLLAGRY</sequence>
<feature type="region of interest" description="Disordered" evidence="1">
    <location>
        <begin position="1"/>
        <end position="30"/>
    </location>
</feature>
<dbReference type="KEGG" id="dfa:DFA_06520"/>
<dbReference type="GeneID" id="14876538"/>
<keyword evidence="3" id="KW-1185">Reference proteome</keyword>
<feature type="compositionally biased region" description="Polar residues" evidence="1">
    <location>
        <begin position="1"/>
        <end position="11"/>
    </location>
</feature>